<dbReference type="EMBL" id="JACHMH010000001">
    <property type="protein sequence ID" value="MBB4675046.1"/>
    <property type="molecule type" value="Genomic_DNA"/>
</dbReference>
<keyword evidence="4" id="KW-1015">Disulfide bond</keyword>
<evidence type="ECO:0000256" key="2">
    <source>
        <dbReference type="ARBA" id="ARBA00022525"/>
    </source>
</evidence>
<evidence type="ECO:0000259" key="7">
    <source>
        <dbReference type="PROSITE" id="PS51820"/>
    </source>
</evidence>
<keyword evidence="3" id="KW-0732">Signal</keyword>
<sequence>MTVSITQAVAVAEPEQQATAPRRGTAADLPLPDNKPGELLKPENPKGDFGQPGRAPARSPKPIDPPRPERTGFVEGKSVLVERLPTGNVYRNPDGTRTAKMFQDVVNVKDDRGQLVEVQTDLERKNGKLEPKATLADVQLPEQVGAGADLRVTAQDGATAALEPVDLAIRPATVSGGTAKYAGVQPDVDLQVRILPRGFKHDVVLHRVPQATEWRYRLKPEGNLTPVAEEGGAIALKDPDGKVRLTVPAPVAWDSAINPASGDPAYGPATQRLERDSQGWLLVLSVDRKWLTDKAREFPVTVDPGVTTPAVAEDAYVSDQFPTTNYDQSCGDERGCVNKVGFWPGAGLNETYVKYDLGPARGKQIISSTWHGYWAWTNKPQATPFWLRSVDCGWNARNITWNNKACVGGAVQQAAAQGGAWTDVDISGWMKEYAAGRWNWNGFRLDTNGDRNPDLWKKLAAAEAPAQAKSHLTIHYNDWPQVAEITGPSPVNGQEYRTREFRFGVQIGDPNNDKLYGQVLISEDPNVVPTAFDSDTIERPGGERKAEFGKTFKLDWNKTYYWQVAFRDDWSEWVWSPVWNFRTANRIPAVPGQAAPGERAVVSIKSPELKVTPVTDPDGEGVQYQFAVGTGGSARAGMVAVSGWLDSPQWTIPPGVLKDGVTYHWTVRARDSVSQQETRDAPSRPMKVDMRLGAQGPIAGDTLGPLTVSLATGNVITSLSTPDLTTVGGPISVKMTYNSQASDDAGLVGSYYTGDSEEGIKDTETPVLVRTDPQVSYNWGEGSPYEPVIAKDGFRIRWQGFVRVPTTGDYSFGGVHDDGLRVWVNNQQVYNEWKQWMQPGDAPKLGSALRLEAGKPYPIKVEYRDWNHTGLVHLWAKGAGDPVPVPASWLTPTASALPPGWSLSADVDGQGQSYTKATLTESGVTLTDTDGGSHSYERTSDGGYRPPAGEYGVLSRDNEGKLTLIDSGGTVYVFNASGGLESVTSPSDIRKPAAARMEWRSVDPGNPIPRLKKIIDPVSGRFVELFYGGESGCAPPDGADPVPPGYLCTVRLPDGAASHLYYRGGKLTRLKNPGDELTDLSYTDTHLLTAMRTPQVLDWVLADIDRRNTHESTFVAEYQEGTRSAKALLGPEPSGFKQTPPKRPHHRFGFGADFTEVFIDGTSPATDKARKVIRDSGGRTVTDIDAAGKQTRHEWAEDDKQLSSTDAAGRKSTWVYDAKGNPIEQYGPAPEKCFGADRRPLSPAPAGCEKVPGKRTSYDEGFKGLSSAWWNNAAMSSGASAYSTTEPNGDWTTKAPTEGLTAAGTYSARMSGVVQVDTAGRYTFGTHEDDAADGLRVYVDDELVVDRTYSPSVVESRPLAYWRLGDGNDDLLDASGNGRNGRYEGDVLKQETGALPNDISRSVLFRGGTGRAQVPDSDALDITGPLTLEAWIRPLNNEPGGGWHDLISKYAADSGTPYELVVTPEMQVEFRQGGTGSLQSLKSTGGLRTNRWNHVAVTRDASNKVIFYLNGSKSGEGTIAKSGEPNPLPLTLGRRNVGGTAQSWLDEVAVYDRVLAEKDIAKHVGAAGRVDEPDQSVELSAGPHRIRVDYLQQQRSGNQFRGDSKVNLMWRRGDAALTPVPADKLTPDYGQDTATVEAESDGVPDRRTTTDRAGGGLDLAYGLEGTVTKHTSDGGLTSGTEYEKPGAGFLRRVARSMPSGAKTTYGYYGNTETRDNPCTPEADPAPQAGLAKVVTFPQPASGAARTDEQVYDARGRVVARATGGSWTCTRYDARGRVTEVKFAGNATAGERTVRHDHAVNGDPLVSSVSDLHGTITTTEDLVGRTVAYVDAQGVRTETDYDRAGKVASEKVIPPNPADPPQITTYGYDNAGRAVTVKLGDVQLSEITYDAAGELGSVSYANGAKLAAIGKDGAGRPTSLTWRLGDGREVVSTVSRTRAGTVVDESLGGADARPNGPNYSYDGAGRLTEAWVAGHQYTYDFTSTAAAGCPTGTQSNAGRNTNRVRLLDKTAAGTAETGYCYDAADRLLSTTGANAVSGIKYDVAGNTTEYTAGGAPTYLGWDAAGRNLTARTTGSDPADVAYLRDAENRIIRRDATKGDQTTLVLYGHTSGNDTSDVAISQDKRLVSRSIVLPGGVLHTVPGSGQDKPAAWDHPTIRGDIAATSGPDGKLVGELRTYTPSGEPVKPNGAIDPDHVPDNQPGAMDYGWLGQHQRPYEHAGALSLVQMGARPYSPLLGRFLAVDPLEGGAANDYDYAAADSINKQDLNGQFIGPLLGLAARYVIRPAANLLVRHVVKPAFNWAKDKAVPWVGRQLKRAFSPVQRTLSGIRKKPGRFVYTCFVSIVLAVVPLYVSGARIWLGVLTGVLTCLIKDAPRDAWPR</sequence>
<accession>A0A7W7C7X6</accession>
<feature type="transmembrane region" description="Helical" evidence="6">
    <location>
        <begin position="2333"/>
        <end position="2350"/>
    </location>
</feature>
<keyword evidence="6" id="KW-0472">Membrane</keyword>
<dbReference type="RefSeq" id="WP_185001082.1">
    <property type="nucleotide sequence ID" value="NZ_BAAAUI010000033.1"/>
</dbReference>
<protein>
    <submittedName>
        <fullName evidence="8">RHS repeat-associated protein</fullName>
    </submittedName>
</protein>
<dbReference type="PANTHER" id="PTHR32305">
    <property type="match status" value="1"/>
</dbReference>
<dbReference type="Gene3D" id="2.180.10.10">
    <property type="entry name" value="RHS repeat-associated core"/>
    <property type="match status" value="1"/>
</dbReference>
<feature type="region of interest" description="Disordered" evidence="5">
    <location>
        <begin position="1"/>
        <end position="77"/>
    </location>
</feature>
<feature type="region of interest" description="Disordered" evidence="5">
    <location>
        <begin position="1634"/>
        <end position="1657"/>
    </location>
</feature>
<dbReference type="Pfam" id="PF24517">
    <property type="entry name" value="CBM96"/>
    <property type="match status" value="1"/>
</dbReference>
<dbReference type="SUPFAM" id="SSF56988">
    <property type="entry name" value="Anthrax protective antigen"/>
    <property type="match status" value="2"/>
</dbReference>
<keyword evidence="6" id="KW-0812">Transmembrane</keyword>
<dbReference type="InterPro" id="IPR022385">
    <property type="entry name" value="Rhs_assc_core"/>
</dbReference>
<evidence type="ECO:0000256" key="3">
    <source>
        <dbReference type="ARBA" id="ARBA00022729"/>
    </source>
</evidence>
<dbReference type="Proteomes" id="UP000533598">
    <property type="component" value="Unassembled WGS sequence"/>
</dbReference>
<proteinExistence type="predicted"/>
<dbReference type="GO" id="GO:0005576">
    <property type="term" value="C:extracellular region"/>
    <property type="evidence" value="ECO:0007669"/>
    <property type="project" value="UniProtKB-SubCell"/>
</dbReference>
<dbReference type="GO" id="GO:0005975">
    <property type="term" value="P:carbohydrate metabolic process"/>
    <property type="evidence" value="ECO:0007669"/>
    <property type="project" value="UniProtKB-ARBA"/>
</dbReference>
<organism evidence="8 9">
    <name type="scientific">Crossiella cryophila</name>
    <dbReference type="NCBI Taxonomy" id="43355"/>
    <lineage>
        <taxon>Bacteria</taxon>
        <taxon>Bacillati</taxon>
        <taxon>Actinomycetota</taxon>
        <taxon>Actinomycetes</taxon>
        <taxon>Pseudonocardiales</taxon>
        <taxon>Pseudonocardiaceae</taxon>
        <taxon>Crossiella</taxon>
    </lineage>
</organism>
<comment type="caution">
    <text evidence="8">The sequence shown here is derived from an EMBL/GenBank/DDBJ whole genome shotgun (WGS) entry which is preliminary data.</text>
</comment>
<dbReference type="InterPro" id="IPR055372">
    <property type="entry name" value="CBM96"/>
</dbReference>
<dbReference type="Gene3D" id="2.60.120.200">
    <property type="match status" value="1"/>
</dbReference>
<dbReference type="InterPro" id="IPR006558">
    <property type="entry name" value="LamG-like"/>
</dbReference>
<feature type="domain" description="PA14" evidence="7">
    <location>
        <begin position="1260"/>
        <end position="1419"/>
    </location>
</feature>
<reference evidence="8 9" key="1">
    <citation type="submission" date="2020-08" db="EMBL/GenBank/DDBJ databases">
        <title>Sequencing the genomes of 1000 actinobacteria strains.</title>
        <authorList>
            <person name="Klenk H.-P."/>
        </authorList>
    </citation>
    <scope>NUCLEOTIDE SEQUENCE [LARGE SCALE GENOMIC DNA]</scope>
    <source>
        <strain evidence="8 9">DSM 44230</strain>
    </source>
</reference>
<dbReference type="InterPro" id="IPR050708">
    <property type="entry name" value="T6SS_VgrG/RHS"/>
</dbReference>
<keyword evidence="9" id="KW-1185">Reference proteome</keyword>
<dbReference type="SUPFAM" id="SSF49899">
    <property type="entry name" value="Concanavalin A-like lectins/glucanases"/>
    <property type="match status" value="1"/>
</dbReference>
<dbReference type="Gene3D" id="3.90.182.10">
    <property type="entry name" value="Toxin - Anthrax Protective Antigen,domain 1"/>
    <property type="match status" value="2"/>
</dbReference>
<dbReference type="InterPro" id="IPR011658">
    <property type="entry name" value="PA14_dom"/>
</dbReference>
<name>A0A7W7C7X6_9PSEU</name>
<feature type="domain" description="PA14" evidence="7">
    <location>
        <begin position="742"/>
        <end position="889"/>
    </location>
</feature>
<evidence type="ECO:0000256" key="5">
    <source>
        <dbReference type="SAM" id="MobiDB-lite"/>
    </source>
</evidence>
<dbReference type="InterPro" id="IPR013783">
    <property type="entry name" value="Ig-like_fold"/>
</dbReference>
<dbReference type="InterPro" id="IPR013320">
    <property type="entry name" value="ConA-like_dom_sf"/>
</dbReference>
<dbReference type="PROSITE" id="PS51820">
    <property type="entry name" value="PA14"/>
    <property type="match status" value="2"/>
</dbReference>
<dbReference type="SMART" id="SM00758">
    <property type="entry name" value="PA14"/>
    <property type="match status" value="1"/>
</dbReference>
<dbReference type="PANTHER" id="PTHR32305:SF15">
    <property type="entry name" value="PROTEIN RHSA-RELATED"/>
    <property type="match status" value="1"/>
</dbReference>
<evidence type="ECO:0000313" key="9">
    <source>
        <dbReference type="Proteomes" id="UP000533598"/>
    </source>
</evidence>
<dbReference type="Gene3D" id="2.60.40.10">
    <property type="entry name" value="Immunoglobulins"/>
    <property type="match status" value="2"/>
</dbReference>
<dbReference type="SMART" id="SM00560">
    <property type="entry name" value="LamGL"/>
    <property type="match status" value="1"/>
</dbReference>
<evidence type="ECO:0000313" key="8">
    <source>
        <dbReference type="EMBL" id="MBB4675046.1"/>
    </source>
</evidence>
<evidence type="ECO:0000256" key="1">
    <source>
        <dbReference type="ARBA" id="ARBA00004613"/>
    </source>
</evidence>
<evidence type="ECO:0000256" key="6">
    <source>
        <dbReference type="SAM" id="Phobius"/>
    </source>
</evidence>
<keyword evidence="6" id="KW-1133">Transmembrane helix</keyword>
<dbReference type="NCBIfam" id="NF033679">
    <property type="entry name" value="DNRLRE_dom"/>
    <property type="match status" value="1"/>
</dbReference>
<feature type="compositionally biased region" description="Basic and acidic residues" evidence="5">
    <location>
        <begin position="35"/>
        <end position="46"/>
    </location>
</feature>
<dbReference type="Pfam" id="PF13385">
    <property type="entry name" value="Laminin_G_3"/>
    <property type="match status" value="1"/>
</dbReference>
<dbReference type="NCBIfam" id="TIGR03696">
    <property type="entry name" value="Rhs_assc_core"/>
    <property type="match status" value="1"/>
</dbReference>
<feature type="compositionally biased region" description="Low complexity" evidence="5">
    <location>
        <begin position="1"/>
        <end position="21"/>
    </location>
</feature>
<comment type="subcellular location">
    <subcellularLocation>
        <location evidence="1">Secreted</location>
    </subcellularLocation>
</comment>
<keyword evidence="2" id="KW-0964">Secreted</keyword>
<feature type="region of interest" description="Disordered" evidence="5">
    <location>
        <begin position="926"/>
        <end position="946"/>
    </location>
</feature>
<evidence type="ECO:0000256" key="4">
    <source>
        <dbReference type="ARBA" id="ARBA00023157"/>
    </source>
</evidence>
<dbReference type="InterPro" id="IPR037524">
    <property type="entry name" value="PA14/GLEYA"/>
</dbReference>
<dbReference type="Pfam" id="PF07691">
    <property type="entry name" value="PA14"/>
    <property type="match status" value="2"/>
</dbReference>
<gene>
    <name evidence="8" type="ORF">HNR67_001164</name>
</gene>